<evidence type="ECO:0000313" key="4">
    <source>
        <dbReference type="EMBL" id="RDV05361.1"/>
    </source>
</evidence>
<dbReference type="Gene3D" id="1.20.120.160">
    <property type="entry name" value="HPT domain"/>
    <property type="match status" value="1"/>
</dbReference>
<protein>
    <submittedName>
        <fullName evidence="4">Hpt domain-containing protein</fullName>
    </submittedName>
</protein>
<dbReference type="InterPro" id="IPR036641">
    <property type="entry name" value="HPT_dom_sf"/>
</dbReference>
<feature type="modified residue" description="Phosphohistidine" evidence="2">
    <location>
        <position position="92"/>
    </location>
</feature>
<dbReference type="GO" id="GO:0000160">
    <property type="term" value="P:phosphorelay signal transduction system"/>
    <property type="evidence" value="ECO:0007669"/>
    <property type="project" value="UniProtKB-KW"/>
</dbReference>
<dbReference type="InterPro" id="IPR008207">
    <property type="entry name" value="Sig_transdc_His_kin_Hpt_dom"/>
</dbReference>
<accession>A0A371BDC7</accession>
<evidence type="ECO:0000256" key="1">
    <source>
        <dbReference type="ARBA" id="ARBA00023012"/>
    </source>
</evidence>
<gene>
    <name evidence="4" type="ORF">DXH78_12730</name>
</gene>
<keyword evidence="1" id="KW-0902">Two-component regulatory system</keyword>
<dbReference type="AlphaFoldDB" id="A0A371BDC7"/>
<reference evidence="5" key="1">
    <citation type="submission" date="2018-08" db="EMBL/GenBank/DDBJ databases">
        <authorList>
            <person name="Kim S.-J."/>
            <person name="Jung G.-Y."/>
        </authorList>
    </citation>
    <scope>NUCLEOTIDE SEQUENCE [LARGE SCALE GENOMIC DNA]</scope>
    <source>
        <strain evidence="5">GY_H</strain>
    </source>
</reference>
<dbReference type="OrthoDB" id="9786548at2"/>
<comment type="caution">
    <text evidence="4">The sequence shown here is derived from an EMBL/GenBank/DDBJ whole genome shotgun (WGS) entry which is preliminary data.</text>
</comment>
<evidence type="ECO:0000259" key="3">
    <source>
        <dbReference type="PROSITE" id="PS50894"/>
    </source>
</evidence>
<keyword evidence="2" id="KW-0597">Phosphoprotein</keyword>
<dbReference type="GO" id="GO:0004672">
    <property type="term" value="F:protein kinase activity"/>
    <property type="evidence" value="ECO:0007669"/>
    <property type="project" value="UniProtKB-ARBA"/>
</dbReference>
<proteinExistence type="predicted"/>
<dbReference type="CDD" id="cd00088">
    <property type="entry name" value="HPT"/>
    <property type="match status" value="1"/>
</dbReference>
<dbReference type="EMBL" id="QRGO01000001">
    <property type="protein sequence ID" value="RDV05361.1"/>
    <property type="molecule type" value="Genomic_DNA"/>
</dbReference>
<dbReference type="SUPFAM" id="SSF47226">
    <property type="entry name" value="Histidine-containing phosphotransfer domain, HPT domain"/>
    <property type="match status" value="1"/>
</dbReference>
<dbReference type="PROSITE" id="PS50894">
    <property type="entry name" value="HPT"/>
    <property type="match status" value="1"/>
</dbReference>
<organism evidence="4 5">
    <name type="scientific">Undibacter mobilis</name>
    <dbReference type="NCBI Taxonomy" id="2292256"/>
    <lineage>
        <taxon>Bacteria</taxon>
        <taxon>Pseudomonadati</taxon>
        <taxon>Pseudomonadota</taxon>
        <taxon>Alphaproteobacteria</taxon>
        <taxon>Hyphomicrobiales</taxon>
        <taxon>Nitrobacteraceae</taxon>
        <taxon>Undibacter</taxon>
    </lineage>
</organism>
<evidence type="ECO:0000313" key="5">
    <source>
        <dbReference type="Proteomes" id="UP000263993"/>
    </source>
</evidence>
<name>A0A371BDC7_9BRAD</name>
<evidence type="ECO:0000256" key="2">
    <source>
        <dbReference type="PROSITE-ProRule" id="PRU00110"/>
    </source>
</evidence>
<keyword evidence="5" id="KW-1185">Reference proteome</keyword>
<sequence>MRSKKNSVAIMTYGDHEVIRPENKLRKAVTDTPLAAGEDDPVARAEQALAELSSEFAGWMEEECERLDKCRQTIVARGVTENAKTALFHAAHDIKGQAATLGFPAVAAIADSLCRLIEYTPQPNRIPIKLISQHVDAVRAIHREYARSDAKELASQLNHKLRDVTDHFLVEENKTRPDIIEQITGSPPLTPA</sequence>
<feature type="domain" description="HPt" evidence="3">
    <location>
        <begin position="45"/>
        <end position="145"/>
    </location>
</feature>
<dbReference type="Pfam" id="PF01627">
    <property type="entry name" value="Hpt"/>
    <property type="match status" value="1"/>
</dbReference>
<dbReference type="Proteomes" id="UP000263993">
    <property type="component" value="Unassembled WGS sequence"/>
</dbReference>